<proteinExistence type="inferred from homology"/>
<keyword evidence="3" id="KW-0805">Transcription regulation</keyword>
<dbReference type="InterPro" id="IPR036390">
    <property type="entry name" value="WH_DNA-bd_sf"/>
</dbReference>
<protein>
    <recommendedName>
        <fullName evidence="6">HTH lysR-type domain-containing protein</fullName>
    </recommendedName>
</protein>
<evidence type="ECO:0000313" key="7">
    <source>
        <dbReference type="EMBL" id="KRR18968.1"/>
    </source>
</evidence>
<comment type="similarity">
    <text evidence="2">Belongs to the LysR transcriptional regulatory family.</text>
</comment>
<name>A0A0R3MFD6_9BRAD</name>
<dbReference type="InterPro" id="IPR005119">
    <property type="entry name" value="LysR_subst-bd"/>
</dbReference>
<dbReference type="GO" id="GO:0000976">
    <property type="term" value="F:transcription cis-regulatory region binding"/>
    <property type="evidence" value="ECO:0007669"/>
    <property type="project" value="TreeGrafter"/>
</dbReference>
<dbReference type="SUPFAM" id="SSF53850">
    <property type="entry name" value="Periplasmic binding protein-like II"/>
    <property type="match status" value="1"/>
</dbReference>
<evidence type="ECO:0000259" key="6">
    <source>
        <dbReference type="PROSITE" id="PS50931"/>
    </source>
</evidence>
<comment type="function">
    <text evidence="1">NodD regulates the expression of the nodABCFE genes which encode other nodulation proteins. NodD is also a negative regulator of its own expression. Binds flavonoids as inducers.</text>
</comment>
<dbReference type="CDD" id="cd05466">
    <property type="entry name" value="PBP2_LTTR_substrate"/>
    <property type="match status" value="1"/>
</dbReference>
<dbReference type="GO" id="GO:0003700">
    <property type="term" value="F:DNA-binding transcription factor activity"/>
    <property type="evidence" value="ECO:0007669"/>
    <property type="project" value="InterPro"/>
</dbReference>
<dbReference type="PROSITE" id="PS50931">
    <property type="entry name" value="HTH_LYSR"/>
    <property type="match status" value="1"/>
</dbReference>
<evidence type="ECO:0000256" key="3">
    <source>
        <dbReference type="ARBA" id="ARBA00023015"/>
    </source>
</evidence>
<dbReference type="OrthoDB" id="7216893at2"/>
<keyword evidence="5" id="KW-0804">Transcription</keyword>
<dbReference type="Gene3D" id="3.40.190.10">
    <property type="entry name" value="Periplasmic binding protein-like II"/>
    <property type="match status" value="2"/>
</dbReference>
<dbReference type="SUPFAM" id="SSF46785">
    <property type="entry name" value="Winged helix' DNA-binding domain"/>
    <property type="match status" value="1"/>
</dbReference>
<keyword evidence="4" id="KW-0238">DNA-binding</keyword>
<evidence type="ECO:0000256" key="2">
    <source>
        <dbReference type="ARBA" id="ARBA00009437"/>
    </source>
</evidence>
<dbReference type="InterPro" id="IPR036388">
    <property type="entry name" value="WH-like_DNA-bd_sf"/>
</dbReference>
<dbReference type="AlphaFoldDB" id="A0A0R3MFD6"/>
<dbReference type="PANTHER" id="PTHR30126:SF98">
    <property type="entry name" value="HTH-TYPE TRANSCRIPTIONAL ACTIVATOR BAUR"/>
    <property type="match status" value="1"/>
</dbReference>
<reference evidence="7 8" key="1">
    <citation type="submission" date="2014-03" db="EMBL/GenBank/DDBJ databases">
        <title>Bradyrhizobium valentinum sp. nov., isolated from effective nodules of Lupinus mariae-josephae, a lupine endemic of basic-lime soils in Eastern Spain.</title>
        <authorList>
            <person name="Duran D."/>
            <person name="Rey L."/>
            <person name="Navarro A."/>
            <person name="Busquets A."/>
            <person name="Imperial J."/>
            <person name="Ruiz-Argueso T."/>
        </authorList>
    </citation>
    <scope>NUCLEOTIDE SEQUENCE [LARGE SCALE GENOMIC DNA]</scope>
    <source>
        <strain evidence="7 8">CCBAU 23086</strain>
    </source>
</reference>
<accession>A0A0R3MFD6</accession>
<dbReference type="EMBL" id="LLYB01000101">
    <property type="protein sequence ID" value="KRR18968.1"/>
    <property type="molecule type" value="Genomic_DNA"/>
</dbReference>
<feature type="domain" description="HTH lysR-type" evidence="6">
    <location>
        <begin position="1"/>
        <end position="58"/>
    </location>
</feature>
<dbReference type="PANTHER" id="PTHR30126">
    <property type="entry name" value="HTH-TYPE TRANSCRIPTIONAL REGULATOR"/>
    <property type="match status" value="1"/>
</dbReference>
<evidence type="ECO:0000256" key="5">
    <source>
        <dbReference type="ARBA" id="ARBA00023163"/>
    </source>
</evidence>
<evidence type="ECO:0000256" key="4">
    <source>
        <dbReference type="ARBA" id="ARBA00023125"/>
    </source>
</evidence>
<organism evidence="7 8">
    <name type="scientific">Bradyrhizobium lablabi</name>
    <dbReference type="NCBI Taxonomy" id="722472"/>
    <lineage>
        <taxon>Bacteria</taxon>
        <taxon>Pseudomonadati</taxon>
        <taxon>Pseudomonadota</taxon>
        <taxon>Alphaproteobacteria</taxon>
        <taxon>Hyphomicrobiales</taxon>
        <taxon>Nitrobacteraceae</taxon>
        <taxon>Bradyrhizobium</taxon>
    </lineage>
</organism>
<dbReference type="PRINTS" id="PR00039">
    <property type="entry name" value="HTHLYSR"/>
</dbReference>
<dbReference type="Gene3D" id="1.10.10.10">
    <property type="entry name" value="Winged helix-like DNA-binding domain superfamily/Winged helix DNA-binding domain"/>
    <property type="match status" value="1"/>
</dbReference>
<evidence type="ECO:0000256" key="1">
    <source>
        <dbReference type="ARBA" id="ARBA00003502"/>
    </source>
</evidence>
<dbReference type="Pfam" id="PF00126">
    <property type="entry name" value="HTH_1"/>
    <property type="match status" value="1"/>
</dbReference>
<comment type="caution">
    <text evidence="7">The sequence shown here is derived from an EMBL/GenBank/DDBJ whole genome shotgun (WGS) entry which is preliminary data.</text>
</comment>
<sequence length="291" mass="31992">MDLRHIEQIAAICRAGSFSGAAKSLGIAQPTLSKSISRLEAKLGIQLFERTNASARPTAYGQFVADHASTLLQNVATLGHELEQMAKGEAGMLKIGVGPATRLHPLPKVMQKAAQAFPRLQFVTRYAGPNLMMRALRAGTFDLVFCNHQLATPQDGLIRVKVFEDRYIVVARPDHSALKAAPLSAAEFARLPLASAGLTPDFRAWLGITGETQTRNLEAFLSDDYDLIKQMAVESNHVARGPRFVFAKELERGDLVELGLDTDFQYECWMLTSGARWRSPIVKAIARFAKE</sequence>
<dbReference type="FunFam" id="1.10.10.10:FF:000001">
    <property type="entry name" value="LysR family transcriptional regulator"/>
    <property type="match status" value="1"/>
</dbReference>
<dbReference type="RefSeq" id="WP_057861303.1">
    <property type="nucleotide sequence ID" value="NZ_LLYB01000101.1"/>
</dbReference>
<evidence type="ECO:0000313" key="8">
    <source>
        <dbReference type="Proteomes" id="UP000051660"/>
    </source>
</evidence>
<gene>
    <name evidence="7" type="ORF">CQ14_18960</name>
</gene>
<dbReference type="Pfam" id="PF03466">
    <property type="entry name" value="LysR_substrate"/>
    <property type="match status" value="1"/>
</dbReference>
<dbReference type="Proteomes" id="UP000051660">
    <property type="component" value="Unassembled WGS sequence"/>
</dbReference>
<dbReference type="InterPro" id="IPR000847">
    <property type="entry name" value="LysR_HTH_N"/>
</dbReference>